<organism evidence="1 2">
    <name type="scientific">Hoeflea prorocentri</name>
    <dbReference type="NCBI Taxonomy" id="1922333"/>
    <lineage>
        <taxon>Bacteria</taxon>
        <taxon>Pseudomonadati</taxon>
        <taxon>Pseudomonadota</taxon>
        <taxon>Alphaproteobacteria</taxon>
        <taxon>Hyphomicrobiales</taxon>
        <taxon>Rhizobiaceae</taxon>
        <taxon>Hoeflea</taxon>
    </lineage>
</organism>
<sequence length="381" mass="43137">MKNSTGQAAQYFDAMDSALRGLDTFLGDANSPLYKHPLIGRVVVAYVERLQQTFACWRNRIGFTETFRISRAESGFPVFQNVLELDNDRKTAEKRLAALASGDELRREMVDFILRQRAFPKALQSRMAERSYLETIQKGDVFIPFILPETIRVSVNAKTRRPYYVVHWGVFDGSQSLPMVYMATIEDSSAELNEMLVLPSGKMNPKITIPLPVEGLLNPDLAHRFDEFAEKNSAYSLTPVTIAGNLDKDFEELHPKQLRRFVLGPFYSAGVTEHNDRVSDILSKVRKADNAWMLTWTVQEVVATSERAAKRGLWRSTPARQEFHIETSDLEATRQGVSFYEKHALVPHDAYQALFADGDADAIFRDYKVHVISGNHITSGV</sequence>
<evidence type="ECO:0000313" key="2">
    <source>
        <dbReference type="Proteomes" id="UP001151234"/>
    </source>
</evidence>
<gene>
    <name evidence="1" type="ORF">OQ273_01880</name>
</gene>
<name>A0A9X3UF74_9HYPH</name>
<dbReference type="Proteomes" id="UP001151234">
    <property type="component" value="Unassembled WGS sequence"/>
</dbReference>
<proteinExistence type="predicted"/>
<dbReference type="RefSeq" id="WP_267988774.1">
    <property type="nucleotide sequence ID" value="NZ_JAPJZI010000001.1"/>
</dbReference>
<keyword evidence="2" id="KW-1185">Reference proteome</keyword>
<comment type="caution">
    <text evidence="1">The sequence shown here is derived from an EMBL/GenBank/DDBJ whole genome shotgun (WGS) entry which is preliminary data.</text>
</comment>
<protein>
    <submittedName>
        <fullName evidence="1">Uncharacterized protein</fullName>
    </submittedName>
</protein>
<evidence type="ECO:0000313" key="1">
    <source>
        <dbReference type="EMBL" id="MDA5397309.1"/>
    </source>
</evidence>
<dbReference type="EMBL" id="JAPJZI010000001">
    <property type="protein sequence ID" value="MDA5397309.1"/>
    <property type="molecule type" value="Genomic_DNA"/>
</dbReference>
<accession>A0A9X3UF74</accession>
<dbReference type="AlphaFoldDB" id="A0A9X3UF74"/>
<reference evidence="1" key="1">
    <citation type="submission" date="2022-11" db="EMBL/GenBank/DDBJ databases">
        <title>Draft genome sequence of Hoeflea poritis E7-10 and Hoeflea prorocentri PM5-8, separated from scleractinian coral Porites lutea and marine dinoflagellate.</title>
        <authorList>
            <person name="Zhang G."/>
            <person name="Wei Q."/>
            <person name="Cai L."/>
        </authorList>
    </citation>
    <scope>NUCLEOTIDE SEQUENCE</scope>
    <source>
        <strain evidence="1">PM5-8</strain>
    </source>
</reference>